<feature type="chain" id="PRO_5038612414" evidence="3">
    <location>
        <begin position="21"/>
        <end position="200"/>
    </location>
</feature>
<dbReference type="RefSeq" id="WP_146938845.1">
    <property type="nucleotide sequence ID" value="NZ_BJXW01000048.1"/>
</dbReference>
<evidence type="ECO:0000256" key="3">
    <source>
        <dbReference type="SAM" id="SignalP"/>
    </source>
</evidence>
<evidence type="ECO:0000313" key="5">
    <source>
        <dbReference type="Proteomes" id="UP000321491"/>
    </source>
</evidence>
<feature type="region of interest" description="Disordered" evidence="2">
    <location>
        <begin position="24"/>
        <end position="54"/>
    </location>
</feature>
<dbReference type="PROSITE" id="PS51257">
    <property type="entry name" value="PROKAR_LIPOPROTEIN"/>
    <property type="match status" value="1"/>
</dbReference>
<dbReference type="Proteomes" id="UP000321491">
    <property type="component" value="Unassembled WGS sequence"/>
</dbReference>
<dbReference type="EMBL" id="BJXW01000048">
    <property type="protein sequence ID" value="GEN32513.1"/>
    <property type="molecule type" value="Genomic_DNA"/>
</dbReference>
<reference evidence="4 5" key="1">
    <citation type="submission" date="2019-07" db="EMBL/GenBank/DDBJ databases">
        <title>Whole genome shotgun sequence of Cerasibacillus quisquiliarum NBRC 102429.</title>
        <authorList>
            <person name="Hosoyama A."/>
            <person name="Uohara A."/>
            <person name="Ohji S."/>
            <person name="Ichikawa N."/>
        </authorList>
    </citation>
    <scope>NUCLEOTIDE SEQUENCE [LARGE SCALE GENOMIC DNA]</scope>
    <source>
        <strain evidence="4 5">NBRC 102429</strain>
    </source>
</reference>
<evidence type="ECO:0000256" key="2">
    <source>
        <dbReference type="SAM" id="MobiDB-lite"/>
    </source>
</evidence>
<name>A0A511V429_9BACI</name>
<keyword evidence="5" id="KW-1185">Reference proteome</keyword>
<dbReference type="InterPro" id="IPR029050">
    <property type="entry name" value="Immunoprotect_excell_Ig-like"/>
</dbReference>
<dbReference type="Gene3D" id="2.60.40.1240">
    <property type="match status" value="1"/>
</dbReference>
<evidence type="ECO:0000313" key="4">
    <source>
        <dbReference type="EMBL" id="GEN32513.1"/>
    </source>
</evidence>
<sequence>MKRILIILLTAILLIVTACGDGDGAENTSATNKKENENTTEENNDNNKEESDDKIPVYQIGETAVIKNDKFDLEYEVTVNSFEITKEVDGVPLEELLESAYDESGFLVAEVTYKNISDEAYVPNERFLAYFTYGDGGGGELTEYDDMFFNELEKELALGEEITGKLVYVSASPDHDYYTLTYEPMQDNETWFQLPNPNLK</sequence>
<keyword evidence="1 3" id="KW-0732">Signal</keyword>
<proteinExistence type="predicted"/>
<dbReference type="AlphaFoldDB" id="A0A511V429"/>
<protein>
    <submittedName>
        <fullName evidence="4">Uncharacterized protein</fullName>
    </submittedName>
</protein>
<organism evidence="4 5">
    <name type="scientific">Cerasibacillus quisquiliarum</name>
    <dbReference type="NCBI Taxonomy" id="227865"/>
    <lineage>
        <taxon>Bacteria</taxon>
        <taxon>Bacillati</taxon>
        <taxon>Bacillota</taxon>
        <taxon>Bacilli</taxon>
        <taxon>Bacillales</taxon>
        <taxon>Bacillaceae</taxon>
        <taxon>Cerasibacillus</taxon>
    </lineage>
</organism>
<comment type="caution">
    <text evidence="4">The sequence shown here is derived from an EMBL/GenBank/DDBJ whole genome shotgun (WGS) entry which is preliminary data.</text>
</comment>
<dbReference type="OrthoDB" id="2937049at2"/>
<feature type="signal peptide" evidence="3">
    <location>
        <begin position="1"/>
        <end position="20"/>
    </location>
</feature>
<feature type="compositionally biased region" description="Basic and acidic residues" evidence="2">
    <location>
        <begin position="45"/>
        <end position="54"/>
    </location>
</feature>
<accession>A0A511V429</accession>
<gene>
    <name evidence="4" type="ORF">CQU01_27510</name>
</gene>
<evidence type="ECO:0000256" key="1">
    <source>
        <dbReference type="ARBA" id="ARBA00022729"/>
    </source>
</evidence>